<dbReference type="Proteomes" id="UP001151760">
    <property type="component" value="Unassembled WGS sequence"/>
</dbReference>
<feature type="region of interest" description="Disordered" evidence="1">
    <location>
        <begin position="148"/>
        <end position="173"/>
    </location>
</feature>
<evidence type="ECO:0000313" key="3">
    <source>
        <dbReference type="Proteomes" id="UP001151760"/>
    </source>
</evidence>
<evidence type="ECO:0000313" key="2">
    <source>
        <dbReference type="EMBL" id="GJT47782.1"/>
    </source>
</evidence>
<feature type="compositionally biased region" description="Basic and acidic residues" evidence="1">
    <location>
        <begin position="399"/>
        <end position="409"/>
    </location>
</feature>
<gene>
    <name evidence="2" type="ORF">Tco_0973939</name>
</gene>
<feature type="compositionally biased region" description="Basic and acidic residues" evidence="1">
    <location>
        <begin position="428"/>
        <end position="454"/>
    </location>
</feature>
<keyword evidence="3" id="KW-1185">Reference proteome</keyword>
<evidence type="ECO:0000256" key="1">
    <source>
        <dbReference type="SAM" id="MobiDB-lite"/>
    </source>
</evidence>
<protein>
    <submittedName>
        <fullName evidence="2">Uncharacterized protein</fullName>
    </submittedName>
</protein>
<feature type="compositionally biased region" description="Basic and acidic residues" evidence="1">
    <location>
        <begin position="27"/>
        <end position="47"/>
    </location>
</feature>
<reference evidence="2" key="1">
    <citation type="journal article" date="2022" name="Int. J. Mol. Sci.">
        <title>Draft Genome of Tanacetum Coccineum: Genomic Comparison of Closely Related Tanacetum-Family Plants.</title>
        <authorList>
            <person name="Yamashiro T."/>
            <person name="Shiraishi A."/>
            <person name="Nakayama K."/>
            <person name="Satake H."/>
        </authorList>
    </citation>
    <scope>NUCLEOTIDE SEQUENCE</scope>
</reference>
<proteinExistence type="predicted"/>
<feature type="region of interest" description="Disordered" evidence="1">
    <location>
        <begin position="20"/>
        <end position="133"/>
    </location>
</feature>
<comment type="caution">
    <text evidence="2">The sequence shown here is derived from an EMBL/GenBank/DDBJ whole genome shotgun (WGS) entry which is preliminary data.</text>
</comment>
<accession>A0ABQ5EA72</accession>
<sequence length="495" mass="55832">MLESNAYKTYYTFSSREKALKPKYVRKKADPDTSPKQKPIQDTKDEGTSTIPKVPDVPIYESKSEKESWGNSEDEDNENDSDDISDEGDDDKDGNDGDDDDATDDDKQEEFYKEEEENIDDEEIMYDEEDYEVTKELYEDVNVNLGNEDTEMTNADQGATDQQNKANEPVQSSPVSFDFTSKLLNLENPSPADNEIASLLETSARHVTAVLENTSDFTTTTPPPPLVKQVDQYAHVSPFIPDYVDRYMDNKLGEAINKAILAHNLDCRQEAQDEKNAYIELVDTSMRALIKEEVNTQLPQILPQAVSDFANPVIEKNVTESVEAAVLTRSSSQPLVYLWGSASLSEFKDVFDSYDRGKKRRKSSKEAESSKDSRSKENKSSSTSKDASKSQHKSSGKSAHAEEPSHTVEDSSMQQDQEFVTGDNDEQPANKEVTKADWFKKPERPPTLDPDWSKRPSSLTFYNLRRTWNSQVAHAEEPPLHLMSSMILHLISLLS</sequence>
<dbReference type="EMBL" id="BQNB010016098">
    <property type="protein sequence ID" value="GJT47782.1"/>
    <property type="molecule type" value="Genomic_DNA"/>
</dbReference>
<feature type="compositionally biased region" description="Acidic residues" evidence="1">
    <location>
        <begin position="72"/>
        <end position="131"/>
    </location>
</feature>
<feature type="compositionally biased region" description="Basic and acidic residues" evidence="1">
    <location>
        <begin position="364"/>
        <end position="379"/>
    </location>
</feature>
<name>A0ABQ5EA72_9ASTR</name>
<reference evidence="2" key="2">
    <citation type="submission" date="2022-01" db="EMBL/GenBank/DDBJ databases">
        <authorList>
            <person name="Yamashiro T."/>
            <person name="Shiraishi A."/>
            <person name="Satake H."/>
            <person name="Nakayama K."/>
        </authorList>
    </citation>
    <scope>NUCLEOTIDE SEQUENCE</scope>
</reference>
<organism evidence="2 3">
    <name type="scientific">Tanacetum coccineum</name>
    <dbReference type="NCBI Taxonomy" id="301880"/>
    <lineage>
        <taxon>Eukaryota</taxon>
        <taxon>Viridiplantae</taxon>
        <taxon>Streptophyta</taxon>
        <taxon>Embryophyta</taxon>
        <taxon>Tracheophyta</taxon>
        <taxon>Spermatophyta</taxon>
        <taxon>Magnoliopsida</taxon>
        <taxon>eudicotyledons</taxon>
        <taxon>Gunneridae</taxon>
        <taxon>Pentapetalae</taxon>
        <taxon>asterids</taxon>
        <taxon>campanulids</taxon>
        <taxon>Asterales</taxon>
        <taxon>Asteraceae</taxon>
        <taxon>Asteroideae</taxon>
        <taxon>Anthemideae</taxon>
        <taxon>Anthemidinae</taxon>
        <taxon>Tanacetum</taxon>
    </lineage>
</organism>
<feature type="region of interest" description="Disordered" evidence="1">
    <location>
        <begin position="355"/>
        <end position="456"/>
    </location>
</feature>